<dbReference type="PROSITE" id="PS00187">
    <property type="entry name" value="TPP_ENZYMES"/>
    <property type="match status" value="1"/>
</dbReference>
<keyword evidence="2 3" id="KW-0786">Thiamine pyrophosphate</keyword>
<feature type="compositionally biased region" description="Pro residues" evidence="4">
    <location>
        <begin position="180"/>
        <end position="195"/>
    </location>
</feature>
<dbReference type="GO" id="GO:0052737">
    <property type="term" value="F:pyruvate dehydrogenase (quinone) activity"/>
    <property type="evidence" value="ECO:0007669"/>
    <property type="project" value="UniProtKB-EC"/>
</dbReference>
<dbReference type="SUPFAM" id="SSF52518">
    <property type="entry name" value="Thiamin diphosphate-binding fold (THDP-binding)"/>
    <property type="match status" value="2"/>
</dbReference>
<protein>
    <submittedName>
        <fullName evidence="8">Pyruvate dehydrogenase (Quinone)</fullName>
        <ecNumber evidence="8">1.2.5.1</ecNumber>
    </submittedName>
</protein>
<evidence type="ECO:0000256" key="1">
    <source>
        <dbReference type="ARBA" id="ARBA00007812"/>
    </source>
</evidence>
<feature type="domain" description="Thiamine pyrophosphate enzyme central" evidence="5">
    <location>
        <begin position="201"/>
        <end position="331"/>
    </location>
</feature>
<keyword evidence="8" id="KW-0670">Pyruvate</keyword>
<sequence length="588" mass="63828">MREIVGEALAKRLVDWGVDTIFGLPGDGINGLMEGFRRQRESLRFVLVHHEEAAAFMATGYAKATGRLGVCAATSGPGAIHLLNGLYDAKLDHAPVLALTGMQETSVLGSYYQQEVHTPQLYENVAAYNLMVTNPQQLPGVVDIAIRKALAERTVVHLSFPNDIQVAEASADPYRHVSPGKPPKSSPVLSRPPVPAAQDELDRAARVLGEGGKVAMLVGIGARDARDEVLAVADCLAAPIVKTLPGKQVVPDEHPLTTGGLGLLGTKPSEELMEECDTLLMVGTSFPYSSYLPAPGKARVVQIDRDASRIGLRLPVEVALAADARTALRQLLPLLNPTTDRSFLEKYQRGSTEWRSSMKALRDPKRHPIAPSYFMGCVDDLAADDAILTCDSGTIATWSARHWTIRGGREFYLSGNLATMAPGLPYAIAMQHALPNRQVIAFVGDGGFAMLMAEFLTAARHDLPIKVMVNNNNSYGQILWEQILLGYPEYAVRHREPEADFSSWARSCGGYGVKVTDPGRLQDAVREALAHPGPALVDCSVNPNEPPMPGKVRYEQAKEFTEAFLRGQPHRIATLATVARDKINQLRS</sequence>
<dbReference type="PANTHER" id="PTHR42981:SF2">
    <property type="entry name" value="PYRUVATE DEHYDROGENASE [UBIQUINONE]"/>
    <property type="match status" value="1"/>
</dbReference>
<dbReference type="Gene3D" id="3.40.50.970">
    <property type="match status" value="2"/>
</dbReference>
<dbReference type="EMBL" id="JADBEB010000001">
    <property type="protein sequence ID" value="MBE1491908.1"/>
    <property type="molecule type" value="Genomic_DNA"/>
</dbReference>
<name>A0A927R3K1_9ACTN</name>
<keyword evidence="8" id="KW-0560">Oxidoreductase</keyword>
<comment type="caution">
    <text evidence="8">The sequence shown here is derived from an EMBL/GenBank/DDBJ whole genome shotgun (WGS) entry which is preliminary data.</text>
</comment>
<proteinExistence type="inferred from homology"/>
<accession>A0A927R3K1</accession>
<evidence type="ECO:0000259" key="5">
    <source>
        <dbReference type="Pfam" id="PF00205"/>
    </source>
</evidence>
<dbReference type="InterPro" id="IPR047211">
    <property type="entry name" value="POXB-like"/>
</dbReference>
<keyword evidence="9" id="KW-1185">Reference proteome</keyword>
<dbReference type="Pfam" id="PF02775">
    <property type="entry name" value="TPP_enzyme_C"/>
    <property type="match status" value="1"/>
</dbReference>
<dbReference type="InterPro" id="IPR029061">
    <property type="entry name" value="THDP-binding"/>
</dbReference>
<dbReference type="Gene3D" id="3.40.50.1220">
    <property type="entry name" value="TPP-binding domain"/>
    <property type="match status" value="1"/>
</dbReference>
<dbReference type="Pfam" id="PF00205">
    <property type="entry name" value="TPP_enzyme_M"/>
    <property type="match status" value="1"/>
</dbReference>
<dbReference type="InterPro" id="IPR011766">
    <property type="entry name" value="TPP_enzyme_TPP-bd"/>
</dbReference>
<dbReference type="Proteomes" id="UP000649753">
    <property type="component" value="Unassembled WGS sequence"/>
</dbReference>
<dbReference type="RefSeq" id="WP_192770894.1">
    <property type="nucleotide sequence ID" value="NZ_JADBEB010000001.1"/>
</dbReference>
<dbReference type="EC" id="1.2.5.1" evidence="8"/>
<dbReference type="AlphaFoldDB" id="A0A927R3K1"/>
<dbReference type="GO" id="GO:0000287">
    <property type="term" value="F:magnesium ion binding"/>
    <property type="evidence" value="ECO:0007669"/>
    <property type="project" value="InterPro"/>
</dbReference>
<feature type="domain" description="Thiamine pyrophosphate enzyme TPP-binding" evidence="6">
    <location>
        <begin position="391"/>
        <end position="539"/>
    </location>
</feature>
<evidence type="ECO:0000256" key="3">
    <source>
        <dbReference type="RuleBase" id="RU362132"/>
    </source>
</evidence>
<dbReference type="CDD" id="cd07039">
    <property type="entry name" value="TPP_PYR_POX"/>
    <property type="match status" value="1"/>
</dbReference>
<feature type="domain" description="Thiamine pyrophosphate enzyme N-terminal TPP-binding" evidence="7">
    <location>
        <begin position="5"/>
        <end position="116"/>
    </location>
</feature>
<dbReference type="SUPFAM" id="SSF52467">
    <property type="entry name" value="DHS-like NAD/FAD-binding domain"/>
    <property type="match status" value="1"/>
</dbReference>
<dbReference type="InterPro" id="IPR029035">
    <property type="entry name" value="DHS-like_NAD/FAD-binding_dom"/>
</dbReference>
<dbReference type="GO" id="GO:0030976">
    <property type="term" value="F:thiamine pyrophosphate binding"/>
    <property type="evidence" value="ECO:0007669"/>
    <property type="project" value="InterPro"/>
</dbReference>
<feature type="region of interest" description="Disordered" evidence="4">
    <location>
        <begin position="172"/>
        <end position="196"/>
    </location>
</feature>
<dbReference type="Pfam" id="PF02776">
    <property type="entry name" value="TPP_enzyme_N"/>
    <property type="match status" value="1"/>
</dbReference>
<evidence type="ECO:0000259" key="6">
    <source>
        <dbReference type="Pfam" id="PF02775"/>
    </source>
</evidence>
<dbReference type="InterPro" id="IPR000399">
    <property type="entry name" value="TPP-bd_CS"/>
</dbReference>
<dbReference type="CDD" id="cd02014">
    <property type="entry name" value="TPP_POX"/>
    <property type="match status" value="1"/>
</dbReference>
<evidence type="ECO:0000256" key="4">
    <source>
        <dbReference type="SAM" id="MobiDB-lite"/>
    </source>
</evidence>
<reference evidence="8" key="1">
    <citation type="submission" date="2020-10" db="EMBL/GenBank/DDBJ databases">
        <title>Sequencing the genomes of 1000 actinobacteria strains.</title>
        <authorList>
            <person name="Klenk H.-P."/>
        </authorList>
    </citation>
    <scope>NUCLEOTIDE SEQUENCE</scope>
    <source>
        <strain evidence="8">DSM 46832</strain>
    </source>
</reference>
<evidence type="ECO:0000313" key="8">
    <source>
        <dbReference type="EMBL" id="MBE1491908.1"/>
    </source>
</evidence>
<evidence type="ECO:0000259" key="7">
    <source>
        <dbReference type="Pfam" id="PF02776"/>
    </source>
</evidence>
<dbReference type="InterPro" id="IPR047212">
    <property type="entry name" value="TPP_POXB-like"/>
</dbReference>
<dbReference type="InterPro" id="IPR012001">
    <property type="entry name" value="Thiamin_PyroP_enz_TPP-bd_dom"/>
</dbReference>
<dbReference type="InterPro" id="IPR047210">
    <property type="entry name" value="TPP_PYR_POXB-like"/>
</dbReference>
<organism evidence="8 9">
    <name type="scientific">Plantactinospora soyae</name>
    <dbReference type="NCBI Taxonomy" id="1544732"/>
    <lineage>
        <taxon>Bacteria</taxon>
        <taxon>Bacillati</taxon>
        <taxon>Actinomycetota</taxon>
        <taxon>Actinomycetes</taxon>
        <taxon>Micromonosporales</taxon>
        <taxon>Micromonosporaceae</taxon>
        <taxon>Plantactinospora</taxon>
    </lineage>
</organism>
<dbReference type="PANTHER" id="PTHR42981">
    <property type="entry name" value="PYRUVATE DEHYDROGENASE [UBIQUINONE]"/>
    <property type="match status" value="1"/>
</dbReference>
<evidence type="ECO:0000313" key="9">
    <source>
        <dbReference type="Proteomes" id="UP000649753"/>
    </source>
</evidence>
<comment type="similarity">
    <text evidence="1 3">Belongs to the TPP enzyme family.</text>
</comment>
<gene>
    <name evidence="8" type="ORF">H4W31_007546</name>
</gene>
<dbReference type="InterPro" id="IPR012000">
    <property type="entry name" value="Thiamin_PyroP_enz_cen_dom"/>
</dbReference>
<evidence type="ECO:0000256" key="2">
    <source>
        <dbReference type="ARBA" id="ARBA00023052"/>
    </source>
</evidence>